<dbReference type="InterPro" id="IPR000297">
    <property type="entry name" value="PPIase_PpiC"/>
</dbReference>
<dbReference type="GO" id="GO:0003755">
    <property type="term" value="F:peptidyl-prolyl cis-trans isomerase activity"/>
    <property type="evidence" value="ECO:0007669"/>
    <property type="project" value="UniProtKB-KW"/>
</dbReference>
<keyword evidence="4" id="KW-0697">Rotamase</keyword>
<gene>
    <name evidence="7" type="ORF">FXF47_03970</name>
</gene>
<dbReference type="Gene3D" id="1.10.4030.10">
    <property type="entry name" value="Porin chaperone SurA, peptide-binding domain"/>
    <property type="match status" value="1"/>
</dbReference>
<protein>
    <recommendedName>
        <fullName evidence="2">peptidylprolyl isomerase</fullName>
        <ecNumber evidence="2">5.2.1.8</ecNumber>
    </recommendedName>
</protein>
<evidence type="ECO:0000256" key="1">
    <source>
        <dbReference type="ARBA" id="ARBA00000971"/>
    </source>
</evidence>
<dbReference type="EMBL" id="VSIX01000033">
    <property type="protein sequence ID" value="TYB31482.1"/>
    <property type="molecule type" value="Genomic_DNA"/>
</dbReference>
<comment type="caution">
    <text evidence="7">The sequence shown here is derived from an EMBL/GenBank/DDBJ whole genome shotgun (WGS) entry which is preliminary data.</text>
</comment>
<dbReference type="Gene3D" id="3.10.50.40">
    <property type="match status" value="1"/>
</dbReference>
<dbReference type="PANTHER" id="PTHR47245:SF1">
    <property type="entry name" value="FOLDASE PROTEIN PRSA"/>
    <property type="match status" value="1"/>
</dbReference>
<dbReference type="InterPro" id="IPR046357">
    <property type="entry name" value="PPIase_dom_sf"/>
</dbReference>
<dbReference type="InterPro" id="IPR027304">
    <property type="entry name" value="Trigger_fact/SurA_dom_sf"/>
</dbReference>
<evidence type="ECO:0000256" key="3">
    <source>
        <dbReference type="ARBA" id="ARBA00022729"/>
    </source>
</evidence>
<evidence type="ECO:0000256" key="4">
    <source>
        <dbReference type="ARBA" id="ARBA00023110"/>
    </source>
</evidence>
<accession>A0A5D0MGE5</accession>
<dbReference type="EC" id="5.2.1.8" evidence="2"/>
<dbReference type="Pfam" id="PF13624">
    <property type="entry name" value="SurA_N_3"/>
    <property type="match status" value="1"/>
</dbReference>
<dbReference type="SUPFAM" id="SSF109998">
    <property type="entry name" value="Triger factor/SurA peptide-binding domain-like"/>
    <property type="match status" value="1"/>
</dbReference>
<dbReference type="Pfam" id="PF13145">
    <property type="entry name" value="Rotamase_2"/>
    <property type="match status" value="1"/>
</dbReference>
<dbReference type="AlphaFoldDB" id="A0A5D0MGE5"/>
<organism evidence="7 8">
    <name type="scientific">Candidatus Mcinerneyibacterium aminivorans</name>
    <dbReference type="NCBI Taxonomy" id="2703815"/>
    <lineage>
        <taxon>Bacteria</taxon>
        <taxon>Candidatus Macinerneyibacteriota</taxon>
        <taxon>Candidatus Mcinerneyibacteria</taxon>
        <taxon>Candidatus Mcinerneyibacteriales</taxon>
        <taxon>Candidatus Mcinerneyibacteriaceae</taxon>
        <taxon>Candidatus Mcinerneyibacterium</taxon>
    </lineage>
</organism>
<evidence type="ECO:0000259" key="6">
    <source>
        <dbReference type="Pfam" id="PF13145"/>
    </source>
</evidence>
<dbReference type="PANTHER" id="PTHR47245">
    <property type="entry name" value="PEPTIDYLPROLYL ISOMERASE"/>
    <property type="match status" value="1"/>
</dbReference>
<dbReference type="InterPro" id="IPR050245">
    <property type="entry name" value="PrsA_foldase"/>
</dbReference>
<dbReference type="Proteomes" id="UP000324143">
    <property type="component" value="Unassembled WGS sequence"/>
</dbReference>
<keyword evidence="3" id="KW-0732">Signal</keyword>
<keyword evidence="5" id="KW-0413">Isomerase</keyword>
<name>A0A5D0MGE5_9BACT</name>
<proteinExistence type="predicted"/>
<comment type="catalytic activity">
    <reaction evidence="1">
        <text>[protein]-peptidylproline (omega=180) = [protein]-peptidylproline (omega=0)</text>
        <dbReference type="Rhea" id="RHEA:16237"/>
        <dbReference type="Rhea" id="RHEA-COMP:10747"/>
        <dbReference type="Rhea" id="RHEA-COMP:10748"/>
        <dbReference type="ChEBI" id="CHEBI:83833"/>
        <dbReference type="ChEBI" id="CHEBI:83834"/>
        <dbReference type="EC" id="5.2.1.8"/>
    </reaction>
</comment>
<evidence type="ECO:0000313" key="8">
    <source>
        <dbReference type="Proteomes" id="UP000324143"/>
    </source>
</evidence>
<keyword evidence="8" id="KW-1185">Reference proteome</keyword>
<dbReference type="SUPFAM" id="SSF54534">
    <property type="entry name" value="FKBP-like"/>
    <property type="match status" value="1"/>
</dbReference>
<evidence type="ECO:0000256" key="5">
    <source>
        <dbReference type="ARBA" id="ARBA00023235"/>
    </source>
</evidence>
<evidence type="ECO:0000313" key="7">
    <source>
        <dbReference type="EMBL" id="TYB31482.1"/>
    </source>
</evidence>
<reference evidence="7" key="1">
    <citation type="submission" date="2019-08" db="EMBL/GenBank/DDBJ databases">
        <title>Genomic characterization of a novel candidate phylum (ARYD3) from a high temperature, high salinity tertiary oil reservoir in north central Oklahoma, USA.</title>
        <authorList>
            <person name="Youssef N.H."/>
            <person name="Yadav A."/>
            <person name="Elshahed M.S."/>
        </authorList>
    </citation>
    <scope>NUCLEOTIDE SEQUENCE [LARGE SCALE GENOMIC DNA]</scope>
    <source>
        <strain evidence="7">ARYD3</strain>
    </source>
</reference>
<dbReference type="PROSITE" id="PS51257">
    <property type="entry name" value="PROKAR_LIPOPROTEIN"/>
    <property type="match status" value="1"/>
</dbReference>
<feature type="domain" description="PpiC" evidence="6">
    <location>
        <begin position="151"/>
        <end position="261"/>
    </location>
</feature>
<sequence>MKSKIIYLVIFALVILISCSITEKNDQRKTVVAKINENEITLGELNDYFNFTLGNYTDKNQNLKKLKYDFLKTMINEEIILDVAKKEKIEINDFQLEKEIDLIKSQYKNEKQFEEILKKNNVNFEKFKKYLKRKWLVRIVEEQLIFSNIKVTNLEISKYYSNHKEDYVRPRSVEVKEIILDTQKEAENIMNRLRDGESFDDIYVALTGKIEEDNTNIYTKNELPENFAEELFSLRTGSYTKVLKGEYNNYHIFKLERKLYKSRIGYSDEVKESIRKLLLYRKREVRYKQWINSLKKRNYKIMINESYFNN</sequence>
<evidence type="ECO:0000256" key="2">
    <source>
        <dbReference type="ARBA" id="ARBA00013194"/>
    </source>
</evidence>